<dbReference type="Proteomes" id="UP001501147">
    <property type="component" value="Unassembled WGS sequence"/>
</dbReference>
<protein>
    <submittedName>
        <fullName evidence="2">Uncharacterized protein</fullName>
    </submittedName>
</protein>
<comment type="caution">
    <text evidence="2">The sequence shown here is derived from an EMBL/GenBank/DDBJ whole genome shotgun (WGS) entry which is preliminary data.</text>
</comment>
<evidence type="ECO:0000256" key="1">
    <source>
        <dbReference type="SAM" id="MobiDB-lite"/>
    </source>
</evidence>
<keyword evidence="3" id="KW-1185">Reference proteome</keyword>
<accession>A0ABP9B9J5</accession>
<evidence type="ECO:0000313" key="2">
    <source>
        <dbReference type="EMBL" id="GAA4792529.1"/>
    </source>
</evidence>
<proteinExistence type="predicted"/>
<gene>
    <name evidence="2" type="ORF">GCM10023329_50670</name>
</gene>
<name>A0ABP9B9J5_9ACTN</name>
<sequence>MLPVTALSGQPRPFPDSRRTVPSPASAEMLDHERLPAPYMDPTWALASPGAAQLASAVAARVPREWTTGV</sequence>
<organism evidence="2 3">
    <name type="scientific">Streptomyces sanyensis</name>
    <dbReference type="NCBI Taxonomy" id="568869"/>
    <lineage>
        <taxon>Bacteria</taxon>
        <taxon>Bacillati</taxon>
        <taxon>Actinomycetota</taxon>
        <taxon>Actinomycetes</taxon>
        <taxon>Kitasatosporales</taxon>
        <taxon>Streptomycetaceae</taxon>
        <taxon>Streptomyces</taxon>
    </lineage>
</organism>
<reference evidence="3" key="1">
    <citation type="journal article" date="2019" name="Int. J. Syst. Evol. Microbiol.">
        <title>The Global Catalogue of Microorganisms (GCM) 10K type strain sequencing project: providing services to taxonomists for standard genome sequencing and annotation.</title>
        <authorList>
            <consortium name="The Broad Institute Genomics Platform"/>
            <consortium name="The Broad Institute Genome Sequencing Center for Infectious Disease"/>
            <person name="Wu L."/>
            <person name="Ma J."/>
        </authorList>
    </citation>
    <scope>NUCLEOTIDE SEQUENCE [LARGE SCALE GENOMIC DNA]</scope>
    <source>
        <strain evidence="3">JCM 18324</strain>
    </source>
</reference>
<feature type="region of interest" description="Disordered" evidence="1">
    <location>
        <begin position="1"/>
        <end position="25"/>
    </location>
</feature>
<evidence type="ECO:0000313" key="3">
    <source>
        <dbReference type="Proteomes" id="UP001501147"/>
    </source>
</evidence>
<dbReference type="EMBL" id="BAABJV010000019">
    <property type="protein sequence ID" value="GAA4792529.1"/>
    <property type="molecule type" value="Genomic_DNA"/>
</dbReference>